<proteinExistence type="predicted"/>
<feature type="compositionally biased region" description="Pro residues" evidence="1">
    <location>
        <begin position="80"/>
        <end position="104"/>
    </location>
</feature>
<dbReference type="AlphaFoldDB" id="A0A8S9TXM2"/>
<dbReference type="EMBL" id="JAACNO010002556">
    <property type="protein sequence ID" value="KAF4132272.1"/>
    <property type="molecule type" value="Genomic_DNA"/>
</dbReference>
<comment type="caution">
    <text evidence="2">The sequence shown here is derived from an EMBL/GenBank/DDBJ whole genome shotgun (WGS) entry which is preliminary data.</text>
</comment>
<feature type="region of interest" description="Disordered" evidence="1">
    <location>
        <begin position="1"/>
        <end position="112"/>
    </location>
</feature>
<organism evidence="2 3">
    <name type="scientific">Phytophthora infestans</name>
    <name type="common">Potato late blight agent</name>
    <name type="synonym">Botrytis infestans</name>
    <dbReference type="NCBI Taxonomy" id="4787"/>
    <lineage>
        <taxon>Eukaryota</taxon>
        <taxon>Sar</taxon>
        <taxon>Stramenopiles</taxon>
        <taxon>Oomycota</taxon>
        <taxon>Peronosporomycetes</taxon>
        <taxon>Peronosporales</taxon>
        <taxon>Peronosporaceae</taxon>
        <taxon>Phytophthora</taxon>
    </lineage>
</organism>
<sequence length="143" mass="15363">MATREEDTGSGPPQWENIQQRSSGDTPRDLHAAFGRFRSPPSSALRRTLRYSPYQRGSSPLSPPEDLTSPATGSRRVMFSPPPHSPPPSRTLPTPAPARSPPPYANRGGSTSLSNAIASSTCFYSYTIAQASSRFVPVAQGFS</sequence>
<gene>
    <name evidence="2" type="ORF">GN958_ATG18534</name>
</gene>
<evidence type="ECO:0000313" key="3">
    <source>
        <dbReference type="Proteomes" id="UP000704712"/>
    </source>
</evidence>
<evidence type="ECO:0000256" key="1">
    <source>
        <dbReference type="SAM" id="MobiDB-lite"/>
    </source>
</evidence>
<accession>A0A8S9TXM2</accession>
<dbReference type="Proteomes" id="UP000704712">
    <property type="component" value="Unassembled WGS sequence"/>
</dbReference>
<evidence type="ECO:0000313" key="2">
    <source>
        <dbReference type="EMBL" id="KAF4132272.1"/>
    </source>
</evidence>
<reference evidence="2" key="1">
    <citation type="submission" date="2020-03" db="EMBL/GenBank/DDBJ databases">
        <title>Hybrid Assembly of Korean Phytophthora infestans isolates.</title>
        <authorList>
            <person name="Prokchorchik M."/>
            <person name="Lee Y."/>
            <person name="Seo J."/>
            <person name="Cho J.-H."/>
            <person name="Park Y.-E."/>
            <person name="Jang D.-C."/>
            <person name="Im J.-S."/>
            <person name="Choi J.-G."/>
            <person name="Park H.-J."/>
            <person name="Lee G.-B."/>
            <person name="Lee Y.-G."/>
            <person name="Hong S.-Y."/>
            <person name="Cho K."/>
            <person name="Sohn K.H."/>
        </authorList>
    </citation>
    <scope>NUCLEOTIDE SEQUENCE</scope>
    <source>
        <strain evidence="2">KR_2_A2</strain>
    </source>
</reference>
<protein>
    <submittedName>
        <fullName evidence="2">Uncharacterized protein</fullName>
    </submittedName>
</protein>
<feature type="compositionally biased region" description="Polar residues" evidence="1">
    <location>
        <begin position="16"/>
        <end position="25"/>
    </location>
</feature>
<name>A0A8S9TXM2_PHYIN</name>